<dbReference type="RefSeq" id="WP_251917838.1">
    <property type="nucleotide sequence ID" value="NZ_JAMRXG010000021.1"/>
</dbReference>
<dbReference type="EMBL" id="JAMRXG010000021">
    <property type="protein sequence ID" value="MCM6778340.1"/>
    <property type="molecule type" value="Genomic_DNA"/>
</dbReference>
<keyword evidence="1" id="KW-0732">Signal</keyword>
<proteinExistence type="predicted"/>
<reference evidence="2" key="1">
    <citation type="submission" date="2022-06" db="EMBL/GenBank/DDBJ databases">
        <title>Novel species in genus nocardia.</title>
        <authorList>
            <person name="Li F."/>
        </authorList>
    </citation>
    <scope>NUCLEOTIDE SEQUENCE</scope>
    <source>
        <strain evidence="2">CDC141</strain>
    </source>
</reference>
<organism evidence="2 3">
    <name type="scientific">Nocardia pulmonis</name>
    <dbReference type="NCBI Taxonomy" id="2951408"/>
    <lineage>
        <taxon>Bacteria</taxon>
        <taxon>Bacillati</taxon>
        <taxon>Actinomycetota</taxon>
        <taxon>Actinomycetes</taxon>
        <taxon>Mycobacteriales</taxon>
        <taxon>Nocardiaceae</taxon>
        <taxon>Nocardia</taxon>
    </lineage>
</organism>
<evidence type="ECO:0000313" key="3">
    <source>
        <dbReference type="Proteomes" id="UP001139157"/>
    </source>
</evidence>
<keyword evidence="3" id="KW-1185">Reference proteome</keyword>
<protein>
    <recommendedName>
        <fullName evidence="4">Tat pathway signal sequence domain protein</fullName>
    </recommendedName>
</protein>
<dbReference type="Proteomes" id="UP001139157">
    <property type="component" value="Unassembled WGS sequence"/>
</dbReference>
<evidence type="ECO:0000313" key="2">
    <source>
        <dbReference type="EMBL" id="MCM6778340.1"/>
    </source>
</evidence>
<dbReference type="AlphaFoldDB" id="A0A9X2EDJ3"/>
<evidence type="ECO:0008006" key="4">
    <source>
        <dbReference type="Google" id="ProtNLM"/>
    </source>
</evidence>
<feature type="chain" id="PRO_5040991487" description="Tat pathway signal sequence domain protein" evidence="1">
    <location>
        <begin position="30"/>
        <end position="176"/>
    </location>
</feature>
<name>A0A9X2EDJ3_9NOCA</name>
<gene>
    <name evidence="2" type="ORF">NDR86_33115</name>
</gene>
<feature type="signal peptide" evidence="1">
    <location>
        <begin position="1"/>
        <end position="29"/>
    </location>
</feature>
<accession>A0A9X2EDJ3</accession>
<evidence type="ECO:0000256" key="1">
    <source>
        <dbReference type="SAM" id="SignalP"/>
    </source>
</evidence>
<comment type="caution">
    <text evidence="2">The sequence shown here is derived from an EMBL/GenBank/DDBJ whole genome shotgun (WGS) entry which is preliminary data.</text>
</comment>
<sequence>MTVRRLWGVLAAASIGAALLVLPAAPVRAADGDLACSANLEFAFEPALKAGASAEMTVTGTLRDCTSLNGRHGDLSSATVKATAQATAIAAEDARCGLAISAAGTGTIGWVEGATSAIEMKIAPNSSSGMVLKATVTDGEPKGDEISLLSVGTQKNPKCGTKGLSTLAVQGVVRFD</sequence>